<dbReference type="OrthoDB" id="6385145at2"/>
<proteinExistence type="predicted"/>
<gene>
    <name evidence="2" type="ORF">BFC17_07980</name>
</gene>
<dbReference type="AlphaFoldDB" id="A0A1E8F8Q3"/>
<protein>
    <submittedName>
        <fullName evidence="2">Twin-arginine translocation pathway signal</fullName>
    </submittedName>
</protein>
<evidence type="ECO:0000256" key="1">
    <source>
        <dbReference type="ARBA" id="ARBA00022729"/>
    </source>
</evidence>
<keyword evidence="1" id="KW-0732">Signal</keyword>
<dbReference type="NCBIfam" id="TIGR01409">
    <property type="entry name" value="TAT_signal_seq"/>
    <property type="match status" value="1"/>
</dbReference>
<reference evidence="2 3" key="1">
    <citation type="submission" date="2016-09" db="EMBL/GenBank/DDBJ databases">
        <title>Alteromonas lipolytica, a new species isolated from sea water.</title>
        <authorList>
            <person name="Wu Y.-H."/>
            <person name="Cheng H."/>
            <person name="Xu X.-W."/>
        </authorList>
    </citation>
    <scope>NUCLEOTIDE SEQUENCE [LARGE SCALE GENOMIC DNA]</scope>
    <source>
        <strain evidence="2 3">JW12</strain>
    </source>
</reference>
<dbReference type="STRING" id="1856405.BFC17_07980"/>
<accession>A0A1E8F8Q3</accession>
<dbReference type="RefSeq" id="WP_070178625.1">
    <property type="nucleotide sequence ID" value="NZ_BMJR01000010.1"/>
</dbReference>
<evidence type="ECO:0000313" key="3">
    <source>
        <dbReference type="Proteomes" id="UP000176037"/>
    </source>
</evidence>
<evidence type="ECO:0000313" key="2">
    <source>
        <dbReference type="EMBL" id="OFI32156.1"/>
    </source>
</evidence>
<dbReference type="Proteomes" id="UP000176037">
    <property type="component" value="Unassembled WGS sequence"/>
</dbReference>
<dbReference type="InterPro" id="IPR027056">
    <property type="entry name" value="Gluconate_2DH_su3"/>
</dbReference>
<sequence>MERRDLLKMIAAATGAAFVGSNAMAWGLKVPASDPATVGLDKEDISLMSEIAETIMPRTDTPGAKDAQCAQMMAVLVADCYTPVQQQAFKDGLRKLNLASDERFDTPFLALSSAQRFELLSELDTEAKAYNAQRNLWGAVNQRPNSRDIDDTSPLPHYFTMFKQLTLFTFFTSEVGATKVLRYVGIPGKFDGDMPYEKGDRAWAT</sequence>
<dbReference type="InterPro" id="IPR019546">
    <property type="entry name" value="TAT_signal_bac_arc"/>
</dbReference>
<dbReference type="Pfam" id="PF13618">
    <property type="entry name" value="Gluconate_2-dh3"/>
    <property type="match status" value="1"/>
</dbReference>
<organism evidence="2 3">
    <name type="scientific">Alteromonas lipolytica</name>
    <dbReference type="NCBI Taxonomy" id="1856405"/>
    <lineage>
        <taxon>Bacteria</taxon>
        <taxon>Pseudomonadati</taxon>
        <taxon>Pseudomonadota</taxon>
        <taxon>Gammaproteobacteria</taxon>
        <taxon>Alteromonadales</taxon>
        <taxon>Alteromonadaceae</taxon>
        <taxon>Alteromonas/Salinimonas group</taxon>
        <taxon>Alteromonas</taxon>
    </lineage>
</organism>
<name>A0A1E8F8Q3_9ALTE</name>
<dbReference type="EMBL" id="MJIC01000021">
    <property type="protein sequence ID" value="OFI32156.1"/>
    <property type="molecule type" value="Genomic_DNA"/>
</dbReference>
<comment type="caution">
    <text evidence="2">The sequence shown here is derived from an EMBL/GenBank/DDBJ whole genome shotgun (WGS) entry which is preliminary data.</text>
</comment>
<keyword evidence="3" id="KW-1185">Reference proteome</keyword>